<accession>A0A915L4P7</accession>
<evidence type="ECO:0000313" key="1">
    <source>
        <dbReference type="Proteomes" id="UP000887565"/>
    </source>
</evidence>
<keyword evidence="1" id="KW-1185">Reference proteome</keyword>
<name>A0A915L4P7_ROMCU</name>
<dbReference type="Proteomes" id="UP000887565">
    <property type="component" value="Unplaced"/>
</dbReference>
<reference evidence="2" key="1">
    <citation type="submission" date="2022-11" db="UniProtKB">
        <authorList>
            <consortium name="WormBaseParasite"/>
        </authorList>
    </citation>
    <scope>IDENTIFICATION</scope>
</reference>
<sequence>MVSCITMPASIVDTFKTIEMYDHRIQHGLNDERWAR</sequence>
<proteinExistence type="predicted"/>
<evidence type="ECO:0000313" key="2">
    <source>
        <dbReference type="WBParaSite" id="nRc.2.0.1.t44750-RA"/>
    </source>
</evidence>
<protein>
    <submittedName>
        <fullName evidence="2">Uncharacterized protein</fullName>
    </submittedName>
</protein>
<dbReference type="WBParaSite" id="nRc.2.0.1.t44750-RA">
    <property type="protein sequence ID" value="nRc.2.0.1.t44750-RA"/>
    <property type="gene ID" value="nRc.2.0.1.g44750"/>
</dbReference>
<organism evidence="1 2">
    <name type="scientific">Romanomermis culicivorax</name>
    <name type="common">Nematode worm</name>
    <dbReference type="NCBI Taxonomy" id="13658"/>
    <lineage>
        <taxon>Eukaryota</taxon>
        <taxon>Metazoa</taxon>
        <taxon>Ecdysozoa</taxon>
        <taxon>Nematoda</taxon>
        <taxon>Enoplea</taxon>
        <taxon>Dorylaimia</taxon>
        <taxon>Mermithida</taxon>
        <taxon>Mermithoidea</taxon>
        <taxon>Mermithidae</taxon>
        <taxon>Romanomermis</taxon>
    </lineage>
</organism>
<dbReference type="AlphaFoldDB" id="A0A915L4P7"/>